<dbReference type="AlphaFoldDB" id="A0A7M5WY09"/>
<evidence type="ECO:0000256" key="3">
    <source>
        <dbReference type="ARBA" id="ARBA00022989"/>
    </source>
</evidence>
<dbReference type="EnsemblMetazoa" id="CLYHEMT014855.1">
    <property type="protein sequence ID" value="CLYHEMP014855.1"/>
    <property type="gene ID" value="CLYHEMG014855"/>
</dbReference>
<feature type="transmembrane region" description="Helical" evidence="6">
    <location>
        <begin position="369"/>
        <end position="391"/>
    </location>
</feature>
<dbReference type="OrthoDB" id="10021397at2759"/>
<proteinExistence type="predicted"/>
<accession>A0A7M5WY09</accession>
<feature type="transmembrane region" description="Helical" evidence="6">
    <location>
        <begin position="70"/>
        <end position="89"/>
    </location>
</feature>
<keyword evidence="3 6" id="KW-1133">Transmembrane helix</keyword>
<feature type="transmembrane region" description="Helical" evidence="6">
    <location>
        <begin position="397"/>
        <end position="421"/>
    </location>
</feature>
<keyword evidence="4 6" id="KW-0472">Membrane</keyword>
<dbReference type="RefSeq" id="XP_066918303.1">
    <property type="nucleotide sequence ID" value="XM_067062202.1"/>
</dbReference>
<sequence>MFEVIFKMVSFTYSDYQAQMTFTQWKQKRRQTMIAMLLVNLVGGMDISIILATIVPYLRYTIIVQDVNAFYAFITTAFCVSSAVFGIISGKLVDRTRQMKIFTSITLLLQVVGNLVYTIPISSAFPLVGRLLAGAGESFTGVCIGEVIRIYDTKGSNRIICWLAMMSSFGYVIGPVISIPLSKCHFKIYELRIDGYNIAGVLIAILCSLTFMLCQFMMHDCSKIFDMKSYLAEQGLEDEPDSIEDEFFINNNNNKVLCHEETSSSEDEDENIAKEEESLLPQNSKSKLSNPFCFAKDEESLLPQNSKSKLSNPFCFAKDEESLLPQNSKSKLSNPFCFAKDEESLLPQNSKSKLSNPFYFVRTFDQWMVLVYSFIMMFIIASGESLIPLINYEVMNWSLNALVIIFVGYGIVLLATSMLLSKICTGDKSIYRVGYASFPCVISFYLALLLMSLDIRNKNRDIFYMFLFVLSLVFIWFMESIVMRSMFGRMVPSELQSFAEALRAAVSRFGMVVSSFVSPFLLSVLMYYSSCFLVVGVIMLVVYIARRRQLTDIQFIKL</sequence>
<comment type="subcellular location">
    <subcellularLocation>
        <location evidence="1">Membrane</location>
        <topology evidence="1">Multi-pass membrane protein</topology>
    </subcellularLocation>
</comment>
<dbReference type="SUPFAM" id="SSF103473">
    <property type="entry name" value="MFS general substrate transporter"/>
    <property type="match status" value="1"/>
</dbReference>
<evidence type="ECO:0000313" key="8">
    <source>
        <dbReference type="EnsemblMetazoa" id="CLYHEMP014855.1"/>
    </source>
</evidence>
<keyword evidence="9" id="KW-1185">Reference proteome</keyword>
<feature type="transmembrane region" description="Helical" evidence="6">
    <location>
        <begin position="34"/>
        <end position="58"/>
    </location>
</feature>
<feature type="transmembrane region" description="Helical" evidence="6">
    <location>
        <begin position="101"/>
        <end position="121"/>
    </location>
</feature>
<evidence type="ECO:0000256" key="5">
    <source>
        <dbReference type="SAM" id="MobiDB-lite"/>
    </source>
</evidence>
<evidence type="ECO:0000256" key="6">
    <source>
        <dbReference type="SAM" id="Phobius"/>
    </source>
</evidence>
<name>A0A7M5WY09_9CNID</name>
<dbReference type="GO" id="GO:0022857">
    <property type="term" value="F:transmembrane transporter activity"/>
    <property type="evidence" value="ECO:0007669"/>
    <property type="project" value="InterPro"/>
</dbReference>
<keyword evidence="2 6" id="KW-0812">Transmembrane</keyword>
<evidence type="ECO:0000259" key="7">
    <source>
        <dbReference type="PROSITE" id="PS50850"/>
    </source>
</evidence>
<feature type="transmembrane region" description="Helical" evidence="6">
    <location>
        <begin position="433"/>
        <end position="450"/>
    </location>
</feature>
<feature type="transmembrane region" description="Helical" evidence="6">
    <location>
        <begin position="198"/>
        <end position="218"/>
    </location>
</feature>
<feature type="transmembrane region" description="Helical" evidence="6">
    <location>
        <begin position="462"/>
        <end position="482"/>
    </location>
</feature>
<evidence type="ECO:0000256" key="2">
    <source>
        <dbReference type="ARBA" id="ARBA00022692"/>
    </source>
</evidence>
<dbReference type="Proteomes" id="UP000594262">
    <property type="component" value="Unplaced"/>
</dbReference>
<feature type="transmembrane region" description="Helical" evidence="6">
    <location>
        <begin position="527"/>
        <end position="545"/>
    </location>
</feature>
<reference evidence="8" key="1">
    <citation type="submission" date="2021-01" db="UniProtKB">
        <authorList>
            <consortium name="EnsemblMetazoa"/>
        </authorList>
    </citation>
    <scope>IDENTIFICATION</scope>
</reference>
<evidence type="ECO:0000256" key="4">
    <source>
        <dbReference type="ARBA" id="ARBA00023136"/>
    </source>
</evidence>
<dbReference type="Gene3D" id="1.20.1250.20">
    <property type="entry name" value="MFS general substrate transporter like domains"/>
    <property type="match status" value="2"/>
</dbReference>
<dbReference type="GO" id="GO:0016020">
    <property type="term" value="C:membrane"/>
    <property type="evidence" value="ECO:0007669"/>
    <property type="project" value="UniProtKB-SubCell"/>
</dbReference>
<dbReference type="PANTHER" id="PTHR23510">
    <property type="entry name" value="INNER MEMBRANE TRANSPORT PROTEIN YAJR"/>
    <property type="match status" value="1"/>
</dbReference>
<dbReference type="InterPro" id="IPR036259">
    <property type="entry name" value="MFS_trans_sf"/>
</dbReference>
<feature type="region of interest" description="Disordered" evidence="5">
    <location>
        <begin position="260"/>
        <end position="284"/>
    </location>
</feature>
<dbReference type="InterPro" id="IPR051068">
    <property type="entry name" value="MFS_Domain-Containing_Protein"/>
</dbReference>
<dbReference type="PROSITE" id="PS50850">
    <property type="entry name" value="MFS"/>
    <property type="match status" value="1"/>
</dbReference>
<dbReference type="InterPro" id="IPR020846">
    <property type="entry name" value="MFS_dom"/>
</dbReference>
<evidence type="ECO:0000256" key="1">
    <source>
        <dbReference type="ARBA" id="ARBA00004141"/>
    </source>
</evidence>
<protein>
    <recommendedName>
        <fullName evidence="7">Major facilitator superfamily (MFS) profile domain-containing protein</fullName>
    </recommendedName>
</protein>
<dbReference type="GeneID" id="136805627"/>
<feature type="domain" description="Major facilitator superfamily (MFS) profile" evidence="7">
    <location>
        <begin position="32"/>
        <end position="548"/>
    </location>
</feature>
<organism evidence="8 9">
    <name type="scientific">Clytia hemisphaerica</name>
    <dbReference type="NCBI Taxonomy" id="252671"/>
    <lineage>
        <taxon>Eukaryota</taxon>
        <taxon>Metazoa</taxon>
        <taxon>Cnidaria</taxon>
        <taxon>Hydrozoa</taxon>
        <taxon>Hydroidolina</taxon>
        <taxon>Leptothecata</taxon>
        <taxon>Obeliida</taxon>
        <taxon>Clytiidae</taxon>
        <taxon>Clytia</taxon>
    </lineage>
</organism>
<dbReference type="PANTHER" id="PTHR23510:SF16">
    <property type="entry name" value="MAJOR FACILITATOR SUPERFAMILY (MFS) PROFILE DOMAIN-CONTAINING PROTEIN"/>
    <property type="match status" value="1"/>
</dbReference>
<evidence type="ECO:0000313" key="9">
    <source>
        <dbReference type="Proteomes" id="UP000594262"/>
    </source>
</evidence>
<feature type="transmembrane region" description="Helical" evidence="6">
    <location>
        <begin position="160"/>
        <end position="178"/>
    </location>
</feature>